<evidence type="ECO:0000256" key="3">
    <source>
        <dbReference type="ARBA" id="ARBA00023187"/>
    </source>
</evidence>
<name>A0AAV2QXD4_MEGNR</name>
<dbReference type="AlphaFoldDB" id="A0AAV2QXD4"/>
<evidence type="ECO:0000256" key="5">
    <source>
        <dbReference type="SAM" id="MobiDB-lite"/>
    </source>
</evidence>
<reference evidence="6 7" key="1">
    <citation type="submission" date="2024-05" db="EMBL/GenBank/DDBJ databases">
        <authorList>
            <person name="Wallberg A."/>
        </authorList>
    </citation>
    <scope>NUCLEOTIDE SEQUENCE [LARGE SCALE GENOMIC DNA]</scope>
</reference>
<dbReference type="InterPro" id="IPR040169">
    <property type="entry name" value="SUGP1/2"/>
</dbReference>
<proteinExistence type="predicted"/>
<accession>A0AAV2QXD4</accession>
<dbReference type="Proteomes" id="UP001497623">
    <property type="component" value="Unassembled WGS sequence"/>
</dbReference>
<dbReference type="GO" id="GO:0008380">
    <property type="term" value="P:RNA splicing"/>
    <property type="evidence" value="ECO:0007669"/>
    <property type="project" value="UniProtKB-KW"/>
</dbReference>
<evidence type="ECO:0000256" key="2">
    <source>
        <dbReference type="ARBA" id="ARBA00022664"/>
    </source>
</evidence>
<feature type="non-terminal residue" evidence="6">
    <location>
        <position position="343"/>
    </location>
</feature>
<dbReference type="GO" id="GO:0003723">
    <property type="term" value="F:RNA binding"/>
    <property type="evidence" value="ECO:0007669"/>
    <property type="project" value="TreeGrafter"/>
</dbReference>
<evidence type="ECO:0000256" key="4">
    <source>
        <dbReference type="ARBA" id="ARBA00023242"/>
    </source>
</evidence>
<dbReference type="PANTHER" id="PTHR23340">
    <property type="entry name" value="ARGININE/SERINE RICH SPLICING FACTOR SF4/14"/>
    <property type="match status" value="1"/>
</dbReference>
<keyword evidence="3" id="KW-0508">mRNA splicing</keyword>
<keyword evidence="2" id="KW-0507">mRNA processing</keyword>
<dbReference type="GO" id="GO:0005654">
    <property type="term" value="C:nucleoplasm"/>
    <property type="evidence" value="ECO:0007669"/>
    <property type="project" value="TreeGrafter"/>
</dbReference>
<gene>
    <name evidence="6" type="ORF">MNOR_LOCUS18275</name>
</gene>
<evidence type="ECO:0000313" key="7">
    <source>
        <dbReference type="Proteomes" id="UP001497623"/>
    </source>
</evidence>
<feature type="region of interest" description="Disordered" evidence="5">
    <location>
        <begin position="26"/>
        <end position="64"/>
    </location>
</feature>
<comment type="caution">
    <text evidence="6">The sequence shown here is derived from an EMBL/GenBank/DDBJ whole genome shotgun (WGS) entry which is preliminary data.</text>
</comment>
<comment type="subcellular location">
    <subcellularLocation>
        <location evidence="1">Nucleus</location>
    </subcellularLocation>
</comment>
<feature type="compositionally biased region" description="Polar residues" evidence="5">
    <location>
        <begin position="30"/>
        <end position="46"/>
    </location>
</feature>
<organism evidence="6 7">
    <name type="scientific">Meganyctiphanes norvegica</name>
    <name type="common">Northern krill</name>
    <name type="synonym">Thysanopoda norvegica</name>
    <dbReference type="NCBI Taxonomy" id="48144"/>
    <lineage>
        <taxon>Eukaryota</taxon>
        <taxon>Metazoa</taxon>
        <taxon>Ecdysozoa</taxon>
        <taxon>Arthropoda</taxon>
        <taxon>Crustacea</taxon>
        <taxon>Multicrustacea</taxon>
        <taxon>Malacostraca</taxon>
        <taxon>Eumalacostraca</taxon>
        <taxon>Eucarida</taxon>
        <taxon>Euphausiacea</taxon>
        <taxon>Euphausiidae</taxon>
        <taxon>Meganyctiphanes</taxon>
    </lineage>
</organism>
<dbReference type="GO" id="GO:0006397">
    <property type="term" value="P:mRNA processing"/>
    <property type="evidence" value="ECO:0007669"/>
    <property type="project" value="UniProtKB-KW"/>
</dbReference>
<dbReference type="PANTHER" id="PTHR23340:SF0">
    <property type="entry name" value="SURP AND G-PATCH DOMAIN-CONTAINING PROTEIN 1 ISOFORM X1"/>
    <property type="match status" value="1"/>
</dbReference>
<dbReference type="EMBL" id="CAXKWB010012983">
    <property type="protein sequence ID" value="CAL4106177.1"/>
    <property type="molecule type" value="Genomic_DNA"/>
</dbReference>
<evidence type="ECO:0000256" key="1">
    <source>
        <dbReference type="ARBA" id="ARBA00004123"/>
    </source>
</evidence>
<evidence type="ECO:0000313" key="6">
    <source>
        <dbReference type="EMBL" id="CAL4106177.1"/>
    </source>
</evidence>
<keyword evidence="7" id="KW-1185">Reference proteome</keyword>
<protein>
    <submittedName>
        <fullName evidence="6">Uncharacterized protein</fullName>
    </submittedName>
</protein>
<sequence length="343" mass="38475">MSLLVSLSAQPVGGAAAATSTRFGFMDGESSGSNQTDGSPETSLTKNQRRSRWAEETGTPTQIQGGISIPGVVIPAGVVVPRPVMPVMPMVSPITPNGSFSVPLAYMNMISEGEHIDAVRGVMVTKMTRNNPAIIAYAQRVFGSLDLSESQWKQCEEQMKMNVVFQLLQEKKRETDRLEQAGKVKYEYDSDEDTEGGTWEHKRFCFGFSMPNHPVSKSLQTYLHVAMYLPNLQLLIFIVKFQNLYASKDPYIAKCHDIKINRKNSSFTQMRSTSGVVGLRLIFGRLGQIKPISNGRAENQGLGVDRPDNLDIDDTEFDAYRKRMMLAYRFRPNPLNNPRRQYY</sequence>
<keyword evidence="4" id="KW-0539">Nucleus</keyword>